<feature type="domain" description="Nuclear cap-binding complex subunit CBP66 C-terminal" evidence="2">
    <location>
        <begin position="236"/>
        <end position="500"/>
    </location>
</feature>
<dbReference type="Proteomes" id="UP000051952">
    <property type="component" value="Unassembled WGS sequence"/>
</dbReference>
<accession>A0A0S4J8F6</accession>
<dbReference type="Pfam" id="PF20992">
    <property type="entry name" value="CBP66_2nd"/>
    <property type="match status" value="1"/>
</dbReference>
<evidence type="ECO:0000313" key="6">
    <source>
        <dbReference type="Proteomes" id="UP000051952"/>
    </source>
</evidence>
<feature type="domain" description="Nuclear cap binding complex subunit CBP66 N-terminal" evidence="3">
    <location>
        <begin position="12"/>
        <end position="114"/>
    </location>
</feature>
<feature type="region of interest" description="Disordered" evidence="1">
    <location>
        <begin position="28"/>
        <end position="47"/>
    </location>
</feature>
<evidence type="ECO:0000256" key="1">
    <source>
        <dbReference type="SAM" id="MobiDB-lite"/>
    </source>
</evidence>
<gene>
    <name evidence="5" type="ORF">BSAL_10535</name>
</gene>
<dbReference type="Pfam" id="PF19043">
    <property type="entry name" value="CBP66"/>
    <property type="match status" value="1"/>
</dbReference>
<name>A0A0S4J8F6_BODSA</name>
<protein>
    <submittedName>
        <fullName evidence="5">Uncharacterized protein</fullName>
    </submittedName>
</protein>
<sequence>MLLREENSAPTRVFVFISNIPSGLLERDDSSASAAGGAQQLHQKRARDPRYERLRRLLSDHTTGLMQLVHLEDAGSPYALALFADEVDAIAACKVTDIISPLPQDANKPPLTIRLLRTTRRSGADEVYRDTIVIDGVEVSKETLTSTKGLLEAYRGMSVPKWCSHTIEKQDCPLGQLCRRIHKKEFQVTEKRRRVDDDLGGADATLLALNGDAAAASSSSSTRRLLPQTLRGHSWETAMIPESYRVARRFVSVGATVLREAVTELRAATTSAITSSFAQQPAIQQFLATFAAAFPSPAAPSESSSWFVKLENLGSATSSFLAPWDWALHDASVGVPLLQSVAPLPPNGIPTPLERDRFLETLLDAMNRTSNRFVLAANAGEDAVRALGLNMLRALASSPKTFAAITSSSSSHSECRLVLEPWVRIPSVLHESVFMFREGKLRSVLQRRGNVRYCTRDDGKQLAQRILEDPLRAAASAISAQLKQTFHDNEAELQNVSVAVRCVCVPQRHSLSSPSPTAGSVSVDDDRTQQVKVLVTSIAAFGQEADNSAIFLEFDPVEDPTLTSKPIFNFTKHFTYRLFSRDVLQVLAK</sequence>
<dbReference type="GO" id="GO:0005846">
    <property type="term" value="C:nuclear cap binding complex"/>
    <property type="evidence" value="ECO:0007669"/>
    <property type="project" value="InterPro"/>
</dbReference>
<dbReference type="InterPro" id="IPR048322">
    <property type="entry name" value="CBP66_2nd"/>
</dbReference>
<feature type="domain" description="Nuclear cap binding complex subunit CBP66 second" evidence="4">
    <location>
        <begin position="124"/>
        <end position="195"/>
    </location>
</feature>
<dbReference type="OMA" id="PWDWSLH"/>
<organism evidence="5 6">
    <name type="scientific">Bodo saltans</name>
    <name type="common">Flagellated protozoan</name>
    <dbReference type="NCBI Taxonomy" id="75058"/>
    <lineage>
        <taxon>Eukaryota</taxon>
        <taxon>Discoba</taxon>
        <taxon>Euglenozoa</taxon>
        <taxon>Kinetoplastea</taxon>
        <taxon>Metakinetoplastina</taxon>
        <taxon>Eubodonida</taxon>
        <taxon>Bodonidae</taxon>
        <taxon>Bodo</taxon>
    </lineage>
</organism>
<dbReference type="InterPro" id="IPR048321">
    <property type="entry name" value="CBP66_1st"/>
</dbReference>
<dbReference type="Pfam" id="PF20991">
    <property type="entry name" value="CBP66_1st"/>
    <property type="match status" value="1"/>
</dbReference>
<proteinExistence type="predicted"/>
<dbReference type="VEuPathDB" id="TriTrypDB:BSAL_10535"/>
<evidence type="ECO:0000259" key="4">
    <source>
        <dbReference type="Pfam" id="PF20992"/>
    </source>
</evidence>
<evidence type="ECO:0000313" key="5">
    <source>
        <dbReference type="EMBL" id="CUG87536.1"/>
    </source>
</evidence>
<evidence type="ECO:0000259" key="3">
    <source>
        <dbReference type="Pfam" id="PF20991"/>
    </source>
</evidence>
<reference evidence="6" key="1">
    <citation type="submission" date="2015-09" db="EMBL/GenBank/DDBJ databases">
        <authorList>
            <consortium name="Pathogen Informatics"/>
        </authorList>
    </citation>
    <scope>NUCLEOTIDE SEQUENCE [LARGE SCALE GENOMIC DNA]</scope>
    <source>
        <strain evidence="6">Lake Konstanz</strain>
    </source>
</reference>
<evidence type="ECO:0000259" key="2">
    <source>
        <dbReference type="Pfam" id="PF19043"/>
    </source>
</evidence>
<dbReference type="EMBL" id="CYKH01001538">
    <property type="protein sequence ID" value="CUG87536.1"/>
    <property type="molecule type" value="Genomic_DNA"/>
</dbReference>
<dbReference type="InterPro" id="IPR043965">
    <property type="entry name" value="CBP66_C"/>
</dbReference>
<dbReference type="AlphaFoldDB" id="A0A0S4J8F6"/>
<keyword evidence="6" id="KW-1185">Reference proteome</keyword>
<dbReference type="OrthoDB" id="277260at2759"/>